<gene>
    <name evidence="1" type="ORF">BJ684DRAFT_18458</name>
</gene>
<keyword evidence="2" id="KW-1185">Reference proteome</keyword>
<reference evidence="2" key="1">
    <citation type="journal article" date="2018" name="Nat. Microbiol.">
        <title>Leveraging single-cell genomics to expand the fungal tree of life.</title>
        <authorList>
            <person name="Ahrendt S.R."/>
            <person name="Quandt C.A."/>
            <person name="Ciobanu D."/>
            <person name="Clum A."/>
            <person name="Salamov A."/>
            <person name="Andreopoulos B."/>
            <person name="Cheng J.F."/>
            <person name="Woyke T."/>
            <person name="Pelin A."/>
            <person name="Henrissat B."/>
            <person name="Reynolds N.K."/>
            <person name="Benny G.L."/>
            <person name="Smith M.E."/>
            <person name="James T.Y."/>
            <person name="Grigoriev I.V."/>
        </authorList>
    </citation>
    <scope>NUCLEOTIDE SEQUENCE [LARGE SCALE GENOMIC DNA]</scope>
</reference>
<proteinExistence type="predicted"/>
<name>A0A4P9YAS9_9FUNG</name>
<organism evidence="1 2">
    <name type="scientific">Piptocephalis cylindrospora</name>
    <dbReference type="NCBI Taxonomy" id="1907219"/>
    <lineage>
        <taxon>Eukaryota</taxon>
        <taxon>Fungi</taxon>
        <taxon>Fungi incertae sedis</taxon>
        <taxon>Zoopagomycota</taxon>
        <taxon>Zoopagomycotina</taxon>
        <taxon>Zoopagomycetes</taxon>
        <taxon>Zoopagales</taxon>
        <taxon>Piptocephalidaceae</taxon>
        <taxon>Piptocephalis</taxon>
    </lineage>
</organism>
<dbReference type="PANTHER" id="PTHR39214">
    <property type="entry name" value="MICROBODY (PEROXISOME) BIOGENESIS PROTEIN PEROXIN 8 (EUROFUNG)"/>
    <property type="match status" value="1"/>
</dbReference>
<sequence>MTSPNLYSQAVTSYRILLDPYVDPWATQTRLALEALKGLTRHLPSSWYSPELVQALLRLAKVYVEGANRTVGHPMTCLAHIAHLWMAWIDTMDELSRVAMDALSVCAQIVQDSQGREMNPAVAPSIHVLFKALPRMPLKNGDGKERIISVLMGWITASGVSLLEEERDEASRMKLVYILLTSTVDPQVIQGISYAVIQCAMQAFPCLTENQTSRLSSLYRSIASAYLRRQADLSYFSRALLSIRPGAIDAWTLEEALLDSIPGPIDVQDQGILVQCIMLSGILEAYEDHGLSFSSTSRLFPRISSLLSSLTSTYLANRRSPHGCLGDDGIEEVGQVLSHVLLQHPHCLNMSFLTILSSSTWSLERIRKLNQVEDALVVWSTSELSQKLDMLCEALALLATSSNPNFALSILTTLDAFVGDTLTDFVRAEKTLELEKEKHSGMVHGIFRCMRLLFVVIIRFSHQFERRSYLLGPFSRGHYVDMMDEHGIGSVLKAYEGMMLSIATRLQQAPPSQISRVFRSIAPLPSTTVEDSLVRRGNRVFFLDLMEQFSSHLEESFLFQTILPILPLYMDEPEYPDAFGSTHSLILSLFAQNRECMIPVAVTYNAYLIETYAKDKLTFDQFHGAYGVLMEFLANVRPAMAWYCVLSLLDHTRHVAPGRRDPQGTGIAILRGPYLFTLGTLVCTVPYAYLPSLLGEMERLIHDEEEMDAHLGDQGHKGAEEAILQIWEGLSQELGLERKELVIKWWLSLQSQYSSFFRREHHL</sequence>
<dbReference type="InterPro" id="IPR055334">
    <property type="entry name" value="PEX8-like"/>
</dbReference>
<evidence type="ECO:0008006" key="3">
    <source>
        <dbReference type="Google" id="ProtNLM"/>
    </source>
</evidence>
<dbReference type="Proteomes" id="UP000267251">
    <property type="component" value="Unassembled WGS sequence"/>
</dbReference>
<evidence type="ECO:0000313" key="2">
    <source>
        <dbReference type="Proteomes" id="UP000267251"/>
    </source>
</evidence>
<dbReference type="OrthoDB" id="2357318at2759"/>
<evidence type="ECO:0000313" key="1">
    <source>
        <dbReference type="EMBL" id="RKP15210.1"/>
    </source>
</evidence>
<accession>A0A4P9YAS9</accession>
<dbReference type="PANTHER" id="PTHR39214:SF1">
    <property type="entry name" value="MICROBODY (PEROXISOME) BIOGENESIS PROTEIN PEROXIN 8 (EUROFUNG)"/>
    <property type="match status" value="1"/>
</dbReference>
<dbReference type="InterPro" id="IPR016024">
    <property type="entry name" value="ARM-type_fold"/>
</dbReference>
<dbReference type="AlphaFoldDB" id="A0A4P9YAS9"/>
<protein>
    <recommendedName>
        <fullName evidence="3">Armadillo-type protein</fullName>
    </recommendedName>
</protein>
<dbReference type="SUPFAM" id="SSF48371">
    <property type="entry name" value="ARM repeat"/>
    <property type="match status" value="1"/>
</dbReference>
<dbReference type="EMBL" id="KZ987749">
    <property type="protein sequence ID" value="RKP15210.1"/>
    <property type="molecule type" value="Genomic_DNA"/>
</dbReference>